<evidence type="ECO:0000313" key="5">
    <source>
        <dbReference type="Proteomes" id="UP000229401"/>
    </source>
</evidence>
<accession>A0A2M7QJH6</accession>
<evidence type="ECO:0000256" key="2">
    <source>
        <dbReference type="SAM" id="SignalP"/>
    </source>
</evidence>
<dbReference type="InterPro" id="IPR002102">
    <property type="entry name" value="Cohesin_dom"/>
</dbReference>
<sequence length="227" mass="23781">MKKKSTKLMIGVFLFLVVNFFLFSAPVEAAFLKFDQTTATVTNGTTYQAQVVLDAGTDQITSTDVWVLYDPTLLEAQTVASGTFFPTVTNNVTSGKVYIAGLIVDPGTYKTGSGTVATITFKALKNGSGTLTYDCRTDVSNSSKIIKNDVNATNIIVCSQNLTQTVTVGGSSGSSITPTSTPAVLGANPTAVPTALPQSGIMDNFNHLIGPGLVLFLIGIALRLALL</sequence>
<evidence type="ECO:0000256" key="1">
    <source>
        <dbReference type="SAM" id="Phobius"/>
    </source>
</evidence>
<reference evidence="5" key="1">
    <citation type="submission" date="2017-09" db="EMBL/GenBank/DDBJ databases">
        <title>Depth-based differentiation of microbial function through sediment-hosted aquifers and enrichment of novel symbionts in the deep terrestrial subsurface.</title>
        <authorList>
            <person name="Probst A.J."/>
            <person name="Ladd B."/>
            <person name="Jarett J.K."/>
            <person name="Geller-Mcgrath D.E."/>
            <person name="Sieber C.M.K."/>
            <person name="Emerson J.B."/>
            <person name="Anantharaman K."/>
            <person name="Thomas B.C."/>
            <person name="Malmstrom R."/>
            <person name="Stieglmeier M."/>
            <person name="Klingl A."/>
            <person name="Woyke T."/>
            <person name="Ryan C.M."/>
            <person name="Banfield J.F."/>
        </authorList>
    </citation>
    <scope>NUCLEOTIDE SEQUENCE [LARGE SCALE GENOMIC DNA]</scope>
</reference>
<dbReference type="Proteomes" id="UP000229401">
    <property type="component" value="Unassembled WGS sequence"/>
</dbReference>
<dbReference type="CDD" id="cd08547">
    <property type="entry name" value="Type_II_cohesin"/>
    <property type="match status" value="1"/>
</dbReference>
<dbReference type="Gene3D" id="2.60.40.680">
    <property type="match status" value="1"/>
</dbReference>
<dbReference type="GO" id="GO:0030246">
    <property type="term" value="F:carbohydrate binding"/>
    <property type="evidence" value="ECO:0007669"/>
    <property type="project" value="InterPro"/>
</dbReference>
<keyword evidence="1" id="KW-0812">Transmembrane</keyword>
<dbReference type="GO" id="GO:0000272">
    <property type="term" value="P:polysaccharide catabolic process"/>
    <property type="evidence" value="ECO:0007669"/>
    <property type="project" value="InterPro"/>
</dbReference>
<name>A0A2M7QJH6_9BACT</name>
<evidence type="ECO:0000259" key="3">
    <source>
        <dbReference type="Pfam" id="PF00963"/>
    </source>
</evidence>
<dbReference type="AlphaFoldDB" id="A0A2M7QJH6"/>
<feature type="chain" id="PRO_5014986593" description="Cohesin domain-containing protein" evidence="2">
    <location>
        <begin position="30"/>
        <end position="227"/>
    </location>
</feature>
<dbReference type="EMBL" id="PFLI01000025">
    <property type="protein sequence ID" value="PIY72472.1"/>
    <property type="molecule type" value="Genomic_DNA"/>
</dbReference>
<organism evidence="4 5">
    <name type="scientific">Candidatus Roizmanbacteria bacterium CG_4_10_14_0_8_um_filter_33_9</name>
    <dbReference type="NCBI Taxonomy" id="1974826"/>
    <lineage>
        <taxon>Bacteria</taxon>
        <taxon>Candidatus Roizmaniibacteriota</taxon>
    </lineage>
</organism>
<dbReference type="Pfam" id="PF00963">
    <property type="entry name" value="Cohesin"/>
    <property type="match status" value="1"/>
</dbReference>
<feature type="domain" description="Cohesin" evidence="3">
    <location>
        <begin position="38"/>
        <end position="134"/>
    </location>
</feature>
<dbReference type="InterPro" id="IPR008965">
    <property type="entry name" value="CBM2/CBM3_carb-bd_dom_sf"/>
</dbReference>
<keyword evidence="2" id="KW-0732">Signal</keyword>
<protein>
    <recommendedName>
        <fullName evidence="3">Cohesin domain-containing protein</fullName>
    </recommendedName>
</protein>
<feature type="transmembrane region" description="Helical" evidence="1">
    <location>
        <begin position="208"/>
        <end position="226"/>
    </location>
</feature>
<gene>
    <name evidence="4" type="ORF">COY87_00805</name>
</gene>
<dbReference type="SUPFAM" id="SSF49384">
    <property type="entry name" value="Carbohydrate-binding domain"/>
    <property type="match status" value="1"/>
</dbReference>
<keyword evidence="1" id="KW-0472">Membrane</keyword>
<comment type="caution">
    <text evidence="4">The sequence shown here is derived from an EMBL/GenBank/DDBJ whole genome shotgun (WGS) entry which is preliminary data.</text>
</comment>
<keyword evidence="1" id="KW-1133">Transmembrane helix</keyword>
<evidence type="ECO:0000313" key="4">
    <source>
        <dbReference type="EMBL" id="PIY72472.1"/>
    </source>
</evidence>
<feature type="signal peptide" evidence="2">
    <location>
        <begin position="1"/>
        <end position="29"/>
    </location>
</feature>
<proteinExistence type="predicted"/>